<accession>A0A0B0MWS2</accession>
<reference evidence="2" key="1">
    <citation type="submission" date="2014-09" db="EMBL/GenBank/DDBJ databases">
        <authorList>
            <person name="Mudge J."/>
            <person name="Ramaraj T."/>
            <person name="Lindquist I.E."/>
            <person name="Bharti A.K."/>
            <person name="Sundararajan A."/>
            <person name="Cameron C.T."/>
            <person name="Woodward J.E."/>
            <person name="May G.D."/>
            <person name="Brubaker C."/>
            <person name="Broadhvest J."/>
            <person name="Wilkins T.A."/>
        </authorList>
    </citation>
    <scope>NUCLEOTIDE SEQUENCE</scope>
    <source>
        <strain evidence="2">cv. AKA8401</strain>
    </source>
</reference>
<dbReference type="Proteomes" id="UP000032142">
    <property type="component" value="Unassembled WGS sequence"/>
</dbReference>
<dbReference type="AlphaFoldDB" id="A0A0B0MWS2"/>
<sequence length="36" mass="3791">MGPSTDFVYRPVSGSMSIRYMKAIGSSAAKLALGIQ</sequence>
<evidence type="ECO:0000313" key="2">
    <source>
        <dbReference type="Proteomes" id="UP000032142"/>
    </source>
</evidence>
<dbReference type="EMBL" id="JRRC01418189">
    <property type="protein sequence ID" value="KHG04782.1"/>
    <property type="molecule type" value="Genomic_DNA"/>
</dbReference>
<name>A0A0B0MWS2_GOSAR</name>
<protein>
    <submittedName>
        <fullName evidence="1">Uncharacterized protein</fullName>
    </submittedName>
</protein>
<keyword evidence="2" id="KW-1185">Reference proteome</keyword>
<evidence type="ECO:0000313" key="1">
    <source>
        <dbReference type="EMBL" id="KHG04782.1"/>
    </source>
</evidence>
<gene>
    <name evidence="1" type="ORF">F383_28588</name>
</gene>
<proteinExistence type="predicted"/>
<organism evidence="1 2">
    <name type="scientific">Gossypium arboreum</name>
    <name type="common">Tree cotton</name>
    <name type="synonym">Gossypium nanking</name>
    <dbReference type="NCBI Taxonomy" id="29729"/>
    <lineage>
        <taxon>Eukaryota</taxon>
        <taxon>Viridiplantae</taxon>
        <taxon>Streptophyta</taxon>
        <taxon>Embryophyta</taxon>
        <taxon>Tracheophyta</taxon>
        <taxon>Spermatophyta</taxon>
        <taxon>Magnoliopsida</taxon>
        <taxon>eudicotyledons</taxon>
        <taxon>Gunneridae</taxon>
        <taxon>Pentapetalae</taxon>
        <taxon>rosids</taxon>
        <taxon>malvids</taxon>
        <taxon>Malvales</taxon>
        <taxon>Malvaceae</taxon>
        <taxon>Malvoideae</taxon>
        <taxon>Gossypium</taxon>
    </lineage>
</organism>
<comment type="caution">
    <text evidence="1">The sequence shown here is derived from an EMBL/GenBank/DDBJ whole genome shotgun (WGS) entry which is preliminary data.</text>
</comment>